<proteinExistence type="predicted"/>
<dbReference type="SUPFAM" id="SSF53098">
    <property type="entry name" value="Ribonuclease H-like"/>
    <property type="match status" value="1"/>
</dbReference>
<evidence type="ECO:0000259" key="2">
    <source>
        <dbReference type="Pfam" id="PF05699"/>
    </source>
</evidence>
<accession>A0A8S1ZKP8</accession>
<dbReference type="Proteomes" id="UP000682877">
    <property type="component" value="Chromosome 1"/>
</dbReference>
<dbReference type="PANTHER" id="PTHR23272">
    <property type="entry name" value="BED FINGER-RELATED"/>
    <property type="match status" value="1"/>
</dbReference>
<keyword evidence="4" id="KW-1185">Reference proteome</keyword>
<gene>
    <name evidence="3" type="ORF">AARE701A_LOCUS3922</name>
</gene>
<protein>
    <recommendedName>
        <fullName evidence="2">HAT C-terminal dimerisation domain-containing protein</fullName>
    </recommendedName>
</protein>
<feature type="region of interest" description="Disordered" evidence="1">
    <location>
        <begin position="1"/>
        <end position="40"/>
    </location>
</feature>
<evidence type="ECO:0000313" key="4">
    <source>
        <dbReference type="Proteomes" id="UP000682877"/>
    </source>
</evidence>
<dbReference type="EMBL" id="LR999451">
    <property type="protein sequence ID" value="CAE5960490.1"/>
    <property type="molecule type" value="Genomic_DNA"/>
</dbReference>
<feature type="compositionally biased region" description="Basic and acidic residues" evidence="1">
    <location>
        <begin position="10"/>
        <end position="22"/>
    </location>
</feature>
<evidence type="ECO:0000313" key="3">
    <source>
        <dbReference type="EMBL" id="CAE5960490.1"/>
    </source>
</evidence>
<organism evidence="3 4">
    <name type="scientific">Arabidopsis arenosa</name>
    <name type="common">Sand rock-cress</name>
    <name type="synonym">Cardaminopsis arenosa</name>
    <dbReference type="NCBI Taxonomy" id="38785"/>
    <lineage>
        <taxon>Eukaryota</taxon>
        <taxon>Viridiplantae</taxon>
        <taxon>Streptophyta</taxon>
        <taxon>Embryophyta</taxon>
        <taxon>Tracheophyta</taxon>
        <taxon>Spermatophyta</taxon>
        <taxon>Magnoliopsida</taxon>
        <taxon>eudicotyledons</taxon>
        <taxon>Gunneridae</taxon>
        <taxon>Pentapetalae</taxon>
        <taxon>rosids</taxon>
        <taxon>malvids</taxon>
        <taxon>Brassicales</taxon>
        <taxon>Brassicaceae</taxon>
        <taxon>Camelineae</taxon>
        <taxon>Arabidopsis</taxon>
    </lineage>
</organism>
<sequence length="268" mass="30211">MDSSSPPQRQQDEFQNDDKSERSEEDVVTPTHESRNKGKDMTFRYQVWKYSNAQSQHILNLGGNGGSGNGNLILAKVSEDIFHEVTNEMLVLATREIVQMYVKRKAAKMKVLSSNNQRISLTTDGCLKSTITRERLNVSSSQTAGTSSVGGQNSQDSDLFDKIDLENDSGYERMDFLYKEMVNEIGFANTSFELELYLKEKVEIVKINPLGIPFDVMGWWRTNNSKYPVLSVIARDILAMHVSSVASESAFSNSNRILDLFRSCLTHT</sequence>
<dbReference type="PANTHER" id="PTHR23272:SF187">
    <property type="entry name" value="AC9 TRANSPOSASE-RELATED"/>
    <property type="match status" value="1"/>
</dbReference>
<feature type="region of interest" description="Disordered" evidence="1">
    <location>
        <begin position="137"/>
        <end position="159"/>
    </location>
</feature>
<dbReference type="GO" id="GO:0046983">
    <property type="term" value="F:protein dimerization activity"/>
    <property type="evidence" value="ECO:0007669"/>
    <property type="project" value="InterPro"/>
</dbReference>
<dbReference type="AlphaFoldDB" id="A0A8S1ZKP8"/>
<dbReference type="Pfam" id="PF05699">
    <property type="entry name" value="Dimer_Tnp_hAT"/>
    <property type="match status" value="1"/>
</dbReference>
<feature type="compositionally biased region" description="Polar residues" evidence="1">
    <location>
        <begin position="137"/>
        <end position="157"/>
    </location>
</feature>
<dbReference type="InterPro" id="IPR008906">
    <property type="entry name" value="HATC_C_dom"/>
</dbReference>
<reference evidence="3" key="1">
    <citation type="submission" date="2021-01" db="EMBL/GenBank/DDBJ databases">
        <authorList>
            <person name="Bezrukov I."/>
        </authorList>
    </citation>
    <scope>NUCLEOTIDE SEQUENCE</scope>
</reference>
<dbReference type="InterPro" id="IPR012337">
    <property type="entry name" value="RNaseH-like_sf"/>
</dbReference>
<evidence type="ECO:0000256" key="1">
    <source>
        <dbReference type="SAM" id="MobiDB-lite"/>
    </source>
</evidence>
<name>A0A8S1ZKP8_ARAAE</name>
<feature type="domain" description="HAT C-terminal dimerisation" evidence="2">
    <location>
        <begin position="193"/>
        <end position="267"/>
    </location>
</feature>